<keyword evidence="11" id="KW-0807">Transducer</keyword>
<sequence>MSSLKSECTKTSRKLRVRLNPTFKDEKVCTIKEIPIPHEWYQPGALIIGGMASQFSYHLHELKFDQYIAQEMFEVTDMTTKFYQHSLALAFAVDNINRNPKILPNVTLGFHVYDTYNDDKMTYRATLDLLCKLHRYYPNYECDTQKNLMAVIGGLGSDTSVHMAELLGLYKIPQLTYGSFSPLDRENSKSTSFYWMVPNEAHQYVGIIRLLQHFGWTWIGLFAVNNDSGEHFMQEMEPLLSQHGICTAFKEMIINQGRWNTPGNTIDLFSNVYTALIDSKANAFIFYGESMTIISTTTFLYLGNHELLGNTSFRWVWVMTAQVDFVLGGLQRFWGLEFFQGAIFFSVHSQDLLGFQTFLRNIKPYRTKGDGFLKDFWELAFDCTLPNSQEMSMVDGTCTGKEKLDSLPGPVFEMHMTGHSYSIYNAVYAIACALHAMYLSRCNHRSVTNVGKRDGLHDLHPWQLHPFLQHISFNNSAGEIVSFNDNKEMGGVFDVMNLVIFPNKSYGRMKIGKMDPDAFEGNELIIDEERIVWPSRFNQVPVSVCNDNCYPGSHKQKKDGEKFCCYDCVPCPEGKISNQKNIEDCIRCREDHYPSKDQDECVLKTISFLSYAEPLGVSLASVTTSFSLITVLVLAIFVKYRDTPIVKANNRDITYTLLISLLLCFVSSLLFLRQPITVTCLLRQSTFGIVFSVAVSCVLAKTIMVVVAFMATKPGSSIKKWVGKRLANTIILLCTLIQAGICTLWLATSPPFPDLDMQSLKREMVAECNEGSAIMFYSVLGYLGLLSLISLTVAFLARKLPDSFNEAKFITFSMLIFCSVWLCFVPTYLSTKGKYMVAVEIFSILASSAGLLGCIFFPKCYLIILRPQLNKREQMIRRMK</sequence>
<proteinExistence type="inferred from homology"/>
<dbReference type="PRINTS" id="PR01535">
    <property type="entry name" value="VOMERONASL2R"/>
</dbReference>
<dbReference type="PROSITE" id="PS00981">
    <property type="entry name" value="G_PROTEIN_RECEP_F3_3"/>
    <property type="match status" value="1"/>
</dbReference>
<keyword evidence="6 12" id="KW-1133">Transmembrane helix</keyword>
<dbReference type="GO" id="GO:0004930">
    <property type="term" value="F:G protein-coupled receptor activity"/>
    <property type="evidence" value="ECO:0007669"/>
    <property type="project" value="UniProtKB-KW"/>
</dbReference>
<feature type="transmembrane region" description="Helical" evidence="12">
    <location>
        <begin position="774"/>
        <end position="797"/>
    </location>
</feature>
<dbReference type="InterPro" id="IPR038550">
    <property type="entry name" value="GPCR_3_9-Cys_sf"/>
</dbReference>
<keyword evidence="8 12" id="KW-0472">Membrane</keyword>
<feature type="transmembrane region" description="Helical" evidence="12">
    <location>
        <begin position="652"/>
        <end position="672"/>
    </location>
</feature>
<dbReference type="PRINTS" id="PR00248">
    <property type="entry name" value="GPCRMGR"/>
</dbReference>
<dbReference type="Pfam" id="PF00003">
    <property type="entry name" value="7tm_3"/>
    <property type="match status" value="1"/>
</dbReference>
<evidence type="ECO:0000256" key="4">
    <source>
        <dbReference type="ARBA" id="ARBA00022692"/>
    </source>
</evidence>
<protein>
    <submittedName>
        <fullName evidence="15">Vomeronasal type-2 receptor 26-like</fullName>
    </submittedName>
</protein>
<dbReference type="Pfam" id="PF07562">
    <property type="entry name" value="NCD3G"/>
    <property type="match status" value="1"/>
</dbReference>
<dbReference type="SUPFAM" id="SSF53822">
    <property type="entry name" value="Periplasmic binding protein-like I"/>
    <property type="match status" value="1"/>
</dbReference>
<evidence type="ECO:0000256" key="12">
    <source>
        <dbReference type="SAM" id="Phobius"/>
    </source>
</evidence>
<organism evidence="14 15">
    <name type="scientific">Eublepharis macularius</name>
    <name type="common">Leopard gecko</name>
    <name type="synonym">Cyrtodactylus macularius</name>
    <dbReference type="NCBI Taxonomy" id="481883"/>
    <lineage>
        <taxon>Eukaryota</taxon>
        <taxon>Metazoa</taxon>
        <taxon>Chordata</taxon>
        <taxon>Craniata</taxon>
        <taxon>Vertebrata</taxon>
        <taxon>Euteleostomi</taxon>
        <taxon>Lepidosauria</taxon>
        <taxon>Squamata</taxon>
        <taxon>Bifurcata</taxon>
        <taxon>Gekkota</taxon>
        <taxon>Eublepharidae</taxon>
        <taxon>Eublepharinae</taxon>
        <taxon>Eublepharis</taxon>
    </lineage>
</organism>
<dbReference type="RefSeq" id="XP_054836288.1">
    <property type="nucleotide sequence ID" value="XM_054980313.1"/>
</dbReference>
<dbReference type="KEGG" id="emc:129330275"/>
<evidence type="ECO:0000256" key="6">
    <source>
        <dbReference type="ARBA" id="ARBA00022989"/>
    </source>
</evidence>
<dbReference type="Proteomes" id="UP001190640">
    <property type="component" value="Chromosome 5"/>
</dbReference>
<feature type="transmembrane region" description="Helical" evidence="12">
    <location>
        <begin position="687"/>
        <end position="709"/>
    </location>
</feature>
<keyword evidence="3" id="KW-1003">Cell membrane</keyword>
<reference evidence="15" key="1">
    <citation type="submission" date="2025-08" db="UniProtKB">
        <authorList>
            <consortium name="RefSeq"/>
        </authorList>
    </citation>
    <scope>IDENTIFICATION</scope>
    <source>
        <tissue evidence="15">Blood</tissue>
    </source>
</reference>
<dbReference type="PANTHER" id="PTHR24061">
    <property type="entry name" value="CALCIUM-SENSING RECEPTOR-RELATED"/>
    <property type="match status" value="1"/>
</dbReference>
<dbReference type="FunFam" id="3.40.50.2300:FF:000024">
    <property type="entry name" value="Vomeronasal 2, receptor 73"/>
    <property type="match status" value="1"/>
</dbReference>
<comment type="subcellular location">
    <subcellularLocation>
        <location evidence="1">Cell membrane</location>
        <topology evidence="1">Multi-pass membrane protein</topology>
    </subcellularLocation>
</comment>
<gene>
    <name evidence="15" type="primary">LOC129330275</name>
</gene>
<evidence type="ECO:0000256" key="7">
    <source>
        <dbReference type="ARBA" id="ARBA00023040"/>
    </source>
</evidence>
<accession>A0AA97JDT5</accession>
<dbReference type="GO" id="GO:0005886">
    <property type="term" value="C:plasma membrane"/>
    <property type="evidence" value="ECO:0007669"/>
    <property type="project" value="UniProtKB-SubCell"/>
</dbReference>
<dbReference type="AlphaFoldDB" id="A0AA97JDT5"/>
<dbReference type="PANTHER" id="PTHR24061:SF599">
    <property type="entry name" value="G-PROTEIN COUPLED RECEPTORS FAMILY 3 PROFILE DOMAIN-CONTAINING PROTEIN"/>
    <property type="match status" value="1"/>
</dbReference>
<evidence type="ECO:0000256" key="9">
    <source>
        <dbReference type="ARBA" id="ARBA00023170"/>
    </source>
</evidence>
<dbReference type="GeneID" id="129330275"/>
<dbReference type="InterPro" id="IPR017978">
    <property type="entry name" value="GPCR_3_C"/>
</dbReference>
<keyword evidence="9" id="KW-0675">Receptor</keyword>
<keyword evidence="10" id="KW-0325">Glycoprotein</keyword>
<dbReference type="FunFam" id="2.10.50.30:FF:000002">
    <property type="entry name" value="Vomeronasal 2 receptor, h1"/>
    <property type="match status" value="1"/>
</dbReference>
<evidence type="ECO:0000313" key="14">
    <source>
        <dbReference type="Proteomes" id="UP001190640"/>
    </source>
</evidence>
<dbReference type="InterPro" id="IPR001828">
    <property type="entry name" value="ANF_lig-bd_rcpt"/>
</dbReference>
<dbReference type="InterPro" id="IPR000068">
    <property type="entry name" value="GPCR_3_Ca_sens_rcpt-rel"/>
</dbReference>
<evidence type="ECO:0000256" key="2">
    <source>
        <dbReference type="ARBA" id="ARBA00007242"/>
    </source>
</evidence>
<evidence type="ECO:0000256" key="1">
    <source>
        <dbReference type="ARBA" id="ARBA00004651"/>
    </source>
</evidence>
<dbReference type="Gene3D" id="2.10.50.30">
    <property type="entry name" value="GPCR, family 3, nine cysteines domain"/>
    <property type="match status" value="1"/>
</dbReference>
<feature type="transmembrane region" description="Helical" evidence="12">
    <location>
        <begin position="809"/>
        <end position="829"/>
    </location>
</feature>
<feature type="transmembrane region" description="Helical" evidence="12">
    <location>
        <begin position="615"/>
        <end position="640"/>
    </location>
</feature>
<dbReference type="InterPro" id="IPR028082">
    <property type="entry name" value="Peripla_BP_I"/>
</dbReference>
<evidence type="ECO:0000256" key="8">
    <source>
        <dbReference type="ARBA" id="ARBA00023136"/>
    </source>
</evidence>
<dbReference type="InterPro" id="IPR000337">
    <property type="entry name" value="GPCR_3"/>
</dbReference>
<evidence type="ECO:0000259" key="13">
    <source>
        <dbReference type="PROSITE" id="PS50259"/>
    </source>
</evidence>
<dbReference type="Pfam" id="PF01094">
    <property type="entry name" value="ANF_receptor"/>
    <property type="match status" value="1"/>
</dbReference>
<name>A0AA97JDT5_EUBMA</name>
<dbReference type="InterPro" id="IPR017979">
    <property type="entry name" value="GPCR_3_CS"/>
</dbReference>
<dbReference type="InterPro" id="IPR011500">
    <property type="entry name" value="GPCR_3_9-Cys_dom"/>
</dbReference>
<keyword evidence="14" id="KW-1185">Reference proteome</keyword>
<evidence type="ECO:0000256" key="5">
    <source>
        <dbReference type="ARBA" id="ARBA00022729"/>
    </source>
</evidence>
<comment type="similarity">
    <text evidence="2">Belongs to the G-protein coupled receptor 3 family.</text>
</comment>
<feature type="transmembrane region" description="Helical" evidence="12">
    <location>
        <begin position="730"/>
        <end position="748"/>
    </location>
</feature>
<evidence type="ECO:0000313" key="15">
    <source>
        <dbReference type="RefSeq" id="XP_054836288.1"/>
    </source>
</evidence>
<evidence type="ECO:0000256" key="3">
    <source>
        <dbReference type="ARBA" id="ARBA00022475"/>
    </source>
</evidence>
<feature type="domain" description="G-protein coupled receptors family 3 profile" evidence="13">
    <location>
        <begin position="615"/>
        <end position="879"/>
    </location>
</feature>
<dbReference type="Gene3D" id="3.40.50.2300">
    <property type="match status" value="2"/>
</dbReference>
<keyword evidence="5" id="KW-0732">Signal</keyword>
<evidence type="ECO:0000256" key="10">
    <source>
        <dbReference type="ARBA" id="ARBA00023180"/>
    </source>
</evidence>
<dbReference type="CDD" id="cd15283">
    <property type="entry name" value="7tmC_V2R_pheromone"/>
    <property type="match status" value="1"/>
</dbReference>
<evidence type="ECO:0000256" key="11">
    <source>
        <dbReference type="ARBA" id="ARBA00023224"/>
    </source>
</evidence>
<keyword evidence="4 12" id="KW-0812">Transmembrane</keyword>
<feature type="transmembrane region" description="Helical" evidence="12">
    <location>
        <begin position="841"/>
        <end position="865"/>
    </location>
</feature>
<keyword evidence="7" id="KW-0297">G-protein coupled receptor</keyword>
<dbReference type="InterPro" id="IPR004073">
    <property type="entry name" value="GPCR_3_vmron_rcpt_2"/>
</dbReference>
<dbReference type="PROSITE" id="PS50259">
    <property type="entry name" value="G_PROTEIN_RECEP_F3_4"/>
    <property type="match status" value="1"/>
</dbReference>